<gene>
    <name evidence="1" type="ORF">ABH992_002830</name>
</gene>
<evidence type="ECO:0000313" key="2">
    <source>
        <dbReference type="Proteomes" id="UP001565474"/>
    </source>
</evidence>
<organism evidence="1 2">
    <name type="scientific">Bradyrhizobium yuanmingense</name>
    <dbReference type="NCBI Taxonomy" id="108015"/>
    <lineage>
        <taxon>Bacteria</taxon>
        <taxon>Pseudomonadati</taxon>
        <taxon>Pseudomonadota</taxon>
        <taxon>Alphaproteobacteria</taxon>
        <taxon>Hyphomicrobiales</taxon>
        <taxon>Nitrobacteraceae</taxon>
        <taxon>Bradyrhizobium</taxon>
    </lineage>
</organism>
<accession>A0ABV4GET0</accession>
<proteinExistence type="predicted"/>
<evidence type="ECO:0000313" key="1">
    <source>
        <dbReference type="EMBL" id="MEY9470431.1"/>
    </source>
</evidence>
<protein>
    <submittedName>
        <fullName evidence="1">Uncharacterized protein</fullName>
    </submittedName>
</protein>
<sequence>MTPLRSTASRATAAAQLALTIADGSGPSQLASKFLKSCWVLLLGVATWEKT</sequence>
<keyword evidence="2" id="KW-1185">Reference proteome</keyword>
<reference evidence="1 2" key="1">
    <citation type="submission" date="2024-07" db="EMBL/GenBank/DDBJ databases">
        <title>Genomic Encyclopedia of Type Strains, Phase V (KMG-V): Genome sequencing to study the core and pangenomes of soil and plant-associated prokaryotes.</title>
        <authorList>
            <person name="Whitman W."/>
        </authorList>
    </citation>
    <scope>NUCLEOTIDE SEQUENCE [LARGE SCALE GENOMIC DNA]</scope>
    <source>
        <strain evidence="1 2">USDA 222</strain>
    </source>
</reference>
<dbReference type="EMBL" id="JBGBZN010000002">
    <property type="protein sequence ID" value="MEY9470431.1"/>
    <property type="molecule type" value="Genomic_DNA"/>
</dbReference>
<name>A0ABV4GET0_9BRAD</name>
<dbReference type="Proteomes" id="UP001565474">
    <property type="component" value="Unassembled WGS sequence"/>
</dbReference>
<comment type="caution">
    <text evidence="1">The sequence shown here is derived from an EMBL/GenBank/DDBJ whole genome shotgun (WGS) entry which is preliminary data.</text>
</comment>